<evidence type="ECO:0000313" key="1">
    <source>
        <dbReference type="EMBL" id="GAG87570.1"/>
    </source>
</evidence>
<dbReference type="EMBL" id="BART01012968">
    <property type="protein sequence ID" value="GAG87570.1"/>
    <property type="molecule type" value="Genomic_DNA"/>
</dbReference>
<protein>
    <submittedName>
        <fullName evidence="1">Uncharacterized protein</fullName>
    </submittedName>
</protein>
<comment type="caution">
    <text evidence="1">The sequence shown here is derived from an EMBL/GenBank/DDBJ whole genome shotgun (WGS) entry which is preliminary data.</text>
</comment>
<feature type="non-terminal residue" evidence="1">
    <location>
        <position position="1"/>
    </location>
</feature>
<proteinExistence type="predicted"/>
<name>X1AXS3_9ZZZZ</name>
<reference evidence="1" key="1">
    <citation type="journal article" date="2014" name="Front. Microbiol.">
        <title>High frequency of phylogenetically diverse reductive dehalogenase-homologous genes in deep subseafloor sedimentary metagenomes.</title>
        <authorList>
            <person name="Kawai M."/>
            <person name="Futagami T."/>
            <person name="Toyoda A."/>
            <person name="Takaki Y."/>
            <person name="Nishi S."/>
            <person name="Hori S."/>
            <person name="Arai W."/>
            <person name="Tsubouchi T."/>
            <person name="Morono Y."/>
            <person name="Uchiyama I."/>
            <person name="Ito T."/>
            <person name="Fujiyama A."/>
            <person name="Inagaki F."/>
            <person name="Takami H."/>
        </authorList>
    </citation>
    <scope>NUCLEOTIDE SEQUENCE</scope>
    <source>
        <strain evidence="1">Expedition CK06-06</strain>
    </source>
</reference>
<dbReference type="AlphaFoldDB" id="X1AXS3"/>
<gene>
    <name evidence="1" type="ORF">S01H4_26783</name>
</gene>
<accession>X1AXS3</accession>
<sequence length="72" mass="8242">QFFAEATKKANEARSIPNLPQYIDHRLIGLVEDINRIGRIKDRIESIRRDIPDGAIEAERERAKNGSQQSLI</sequence>
<organism evidence="1">
    <name type="scientific">marine sediment metagenome</name>
    <dbReference type="NCBI Taxonomy" id="412755"/>
    <lineage>
        <taxon>unclassified sequences</taxon>
        <taxon>metagenomes</taxon>
        <taxon>ecological metagenomes</taxon>
    </lineage>
</organism>